<reference evidence="1" key="1">
    <citation type="journal article" date="2021" name="Proc. Natl. Acad. Sci. U.S.A.">
        <title>A Catalog of Tens of Thousands of Viruses from Human Metagenomes Reveals Hidden Associations with Chronic Diseases.</title>
        <authorList>
            <person name="Tisza M.J."/>
            <person name="Buck C.B."/>
        </authorList>
    </citation>
    <scope>NUCLEOTIDE SEQUENCE</scope>
    <source>
        <strain evidence="1">CtOZu12</strain>
    </source>
</reference>
<dbReference type="EMBL" id="BK029940">
    <property type="protein sequence ID" value="DAD55931.1"/>
    <property type="molecule type" value="Genomic_DNA"/>
</dbReference>
<protein>
    <submittedName>
        <fullName evidence="1">Uncharacterized protein</fullName>
    </submittedName>
</protein>
<accession>A0A8D9UHV8</accession>
<proteinExistence type="predicted"/>
<name>A0A8D9UHV8_9VIRU</name>
<organism evidence="1">
    <name type="scientific">Bacteriophage sp</name>
    <dbReference type="NCBI Taxonomy" id="38018"/>
    <lineage>
        <taxon>Viruses</taxon>
    </lineage>
</organism>
<sequence length="73" mass="8395">MQVVEMKIAKDETNFLSWNYTCPVCKKQMVTIEKDGCSSFKSVFPPMTQISDKEFTDIKKDVGEKGIYLFSET</sequence>
<evidence type="ECO:0000313" key="1">
    <source>
        <dbReference type="EMBL" id="DAD55931.1"/>
    </source>
</evidence>